<feature type="region of interest" description="Disordered" evidence="3">
    <location>
        <begin position="1"/>
        <end position="20"/>
    </location>
</feature>
<protein>
    <submittedName>
        <fullName evidence="5">Alpha-amylase/alpha-mannosidase (GH57 family)</fullName>
    </submittedName>
</protein>
<dbReference type="AlphaFoldDB" id="A0A9X0QJN2"/>
<reference evidence="5 6" key="1">
    <citation type="submission" date="2020-08" db="EMBL/GenBank/DDBJ databases">
        <title>Genomic Encyclopedia of Type Strains, Phase IV (KMG-V): Genome sequencing to study the core and pangenomes of soil and plant-associated prokaryotes.</title>
        <authorList>
            <person name="Whitman W."/>
        </authorList>
    </citation>
    <scope>NUCLEOTIDE SEQUENCE [LARGE SCALE GENOMIC DNA]</scope>
    <source>
        <strain evidence="5 6">X5P2</strain>
    </source>
</reference>
<dbReference type="GO" id="GO:0003824">
    <property type="term" value="F:catalytic activity"/>
    <property type="evidence" value="ECO:0007669"/>
    <property type="project" value="InterPro"/>
</dbReference>
<evidence type="ECO:0000256" key="1">
    <source>
        <dbReference type="ARBA" id="ARBA00006821"/>
    </source>
</evidence>
<evidence type="ECO:0000256" key="3">
    <source>
        <dbReference type="SAM" id="MobiDB-lite"/>
    </source>
</evidence>
<comment type="similarity">
    <text evidence="1">Belongs to the glycosyl hydrolase 57 family.</text>
</comment>
<dbReference type="Pfam" id="PF03065">
    <property type="entry name" value="Glyco_hydro_57"/>
    <property type="match status" value="1"/>
</dbReference>
<gene>
    <name evidence="5" type="ORF">HDF14_005280</name>
</gene>
<dbReference type="EMBL" id="JACHEB010000016">
    <property type="protein sequence ID" value="MBB5331631.1"/>
    <property type="molecule type" value="Genomic_DNA"/>
</dbReference>
<dbReference type="InterPro" id="IPR004300">
    <property type="entry name" value="Glyco_hydro_57_N"/>
</dbReference>
<dbReference type="Gene3D" id="3.20.110.20">
    <property type="match status" value="1"/>
</dbReference>
<evidence type="ECO:0000256" key="2">
    <source>
        <dbReference type="ARBA" id="ARBA00023277"/>
    </source>
</evidence>
<dbReference type="Pfam" id="PF12055">
    <property type="entry name" value="DUF3536"/>
    <property type="match status" value="1"/>
</dbReference>
<dbReference type="GO" id="GO:0005975">
    <property type="term" value="P:carbohydrate metabolic process"/>
    <property type="evidence" value="ECO:0007669"/>
    <property type="project" value="InterPro"/>
</dbReference>
<comment type="caution">
    <text evidence="5">The sequence shown here is derived from an EMBL/GenBank/DDBJ whole genome shotgun (WGS) entry which is preliminary data.</text>
</comment>
<proteinExistence type="inferred from homology"/>
<evidence type="ECO:0000259" key="4">
    <source>
        <dbReference type="Pfam" id="PF03065"/>
    </source>
</evidence>
<evidence type="ECO:0000313" key="6">
    <source>
        <dbReference type="Proteomes" id="UP000535182"/>
    </source>
</evidence>
<dbReference type="RefSeq" id="WP_183981448.1">
    <property type="nucleotide sequence ID" value="NZ_JACHEB010000016.1"/>
</dbReference>
<dbReference type="InterPro" id="IPR021923">
    <property type="entry name" value="DUF3536"/>
</dbReference>
<keyword evidence="2" id="KW-0119">Carbohydrate metabolism</keyword>
<sequence length="875" mass="97723">MTKQKIQAKPAPRKKSTADISASAVEAPRFVCVHGHFYQPPRENPWLETVEIQDSAAPYHDWNDRITSECYAPNGASRITNKQNEIIRIMNNYARMSFNFGPTLLSWLSDKAPRTYRMIVDADKVSAQHYSGHGSAVAQVYNHIIMPLASRRDALTQIRWGIADFEFRFGHKPEGMWLAETAVNRSVLDLMAQEGIKFTILAPLQCARIRRLEPPVTTASKPDLDPVAAAKSPAAPGEDTWIQTPNANVDPTHPYLVKLDEGRTIAVFFYDGPSSRAIAFEGLLNSGENFGSRLLAGFHPASPGDPEVAQLSHVATDGESYGHHHKHGEMALSYAMHWIEEGGKAKLTNYGEFLEKFPPKWEAEVAEDTSWSCAHGIERWRSNCGCNGGKAGWNQEWRAPLREALDYLRDATAPLAEQISKSFFNDLWTTRDAYIQVVLDRSPAAIIKFFADHAIRPLTENERVAALELLELERHTQLMYTSCGWFFDEISGIETIQIIAYAGRVLQLAAKLFGPAGTALEAEFLTRLARAKSNVPEMGDGAEVYRRYVTHMKIGLEQVGAHYAISSIFRAYPEQGELFCFDVHREGQEVFNSGRGRVALGRALVYSRITEESEELCFAVLHLGDQNLSAAVKAYNSTDPAEVEAFATFSSDISTAIRRANLPEVIRLIDRFFGETAYSLTSLFADEQHRILTSILNQTVSEMEDSLRKIYEDHASLLHFLTESGMTAPPALATAARFAINASLRHAIESDTFDAAVIESLLGRATADQIELNTTLLGYTTGQRMKRAMIRLEAAAEGDPSAVDALPTALQIAETIHKMPFEVSIWQAQNIWNDLLRRSDNNYWTDEWKEGFKKLGEIMNIKVDQLVIEEGVSIF</sequence>
<organism evidence="5 6">
    <name type="scientific">Tunturiibacter gelidiferens</name>
    <dbReference type="NCBI Taxonomy" id="3069689"/>
    <lineage>
        <taxon>Bacteria</taxon>
        <taxon>Pseudomonadati</taxon>
        <taxon>Acidobacteriota</taxon>
        <taxon>Terriglobia</taxon>
        <taxon>Terriglobales</taxon>
        <taxon>Acidobacteriaceae</taxon>
        <taxon>Tunturiibacter</taxon>
    </lineage>
</organism>
<name>A0A9X0QJN2_9BACT</name>
<dbReference type="InterPro" id="IPR011330">
    <property type="entry name" value="Glyco_hydro/deAcase_b/a-brl"/>
</dbReference>
<dbReference type="InterPro" id="IPR052046">
    <property type="entry name" value="GH57_Enzymes"/>
</dbReference>
<evidence type="ECO:0000313" key="5">
    <source>
        <dbReference type="EMBL" id="MBB5331631.1"/>
    </source>
</evidence>
<dbReference type="Proteomes" id="UP000535182">
    <property type="component" value="Unassembled WGS sequence"/>
</dbReference>
<feature type="domain" description="Glycoside hydrolase family 57 N-terminal" evidence="4">
    <location>
        <begin position="123"/>
        <end position="360"/>
    </location>
</feature>
<dbReference type="CDD" id="cd10797">
    <property type="entry name" value="GH57N_APU_like_1"/>
    <property type="match status" value="1"/>
</dbReference>
<dbReference type="PANTHER" id="PTHR36306:SF3">
    <property type="entry name" value="GLYCOSIDE HYDROLASE FAMILY 57"/>
    <property type="match status" value="1"/>
</dbReference>
<dbReference type="PANTHER" id="PTHR36306">
    <property type="entry name" value="ALPHA-AMYLASE-RELATED-RELATED"/>
    <property type="match status" value="1"/>
</dbReference>
<feature type="region of interest" description="Disordered" evidence="3">
    <location>
        <begin position="217"/>
        <end position="246"/>
    </location>
</feature>
<keyword evidence="6" id="KW-1185">Reference proteome</keyword>
<dbReference type="SUPFAM" id="SSF88713">
    <property type="entry name" value="Glycoside hydrolase/deacetylase"/>
    <property type="match status" value="1"/>
</dbReference>
<accession>A0A9X0QJN2</accession>